<dbReference type="PANTHER" id="PTHR43792:SF1">
    <property type="entry name" value="N-ACETYLTRANSFERASE DOMAIN-CONTAINING PROTEIN"/>
    <property type="match status" value="1"/>
</dbReference>
<dbReference type="AlphaFoldDB" id="A0A142JL38"/>
<keyword evidence="3" id="KW-1185">Reference proteome</keyword>
<dbReference type="EMBL" id="CP014844">
    <property type="protein sequence ID" value="AMR78800.1"/>
    <property type="molecule type" value="Genomic_DNA"/>
</dbReference>
<dbReference type="InterPro" id="IPR000182">
    <property type="entry name" value="GNAT_dom"/>
</dbReference>
<accession>A0A142JL38</accession>
<evidence type="ECO:0000259" key="1">
    <source>
        <dbReference type="PROSITE" id="PS51186"/>
    </source>
</evidence>
<dbReference type="STRING" id="1796606.A2G96_14180"/>
<feature type="domain" description="N-acetyltransferase" evidence="1">
    <location>
        <begin position="12"/>
        <end position="170"/>
    </location>
</feature>
<reference evidence="2 3" key="1">
    <citation type="submission" date="2016-03" db="EMBL/GenBank/DDBJ databases">
        <title>Complete genome sequence of a novel chlorpyrifos degrading bacterium, Cupriavidus nantongensis sp. X1.</title>
        <authorList>
            <person name="Fang L."/>
        </authorList>
    </citation>
    <scope>NUCLEOTIDE SEQUENCE [LARGE SCALE GENOMIC DNA]</scope>
    <source>
        <strain evidence="2 3">X1</strain>
    </source>
</reference>
<dbReference type="InterPro" id="IPR016181">
    <property type="entry name" value="Acyl_CoA_acyltransferase"/>
</dbReference>
<proteinExistence type="predicted"/>
<name>A0A142JL38_9BURK</name>
<protein>
    <submittedName>
        <fullName evidence="2">GCN5 family acetyltransferase</fullName>
    </submittedName>
</protein>
<dbReference type="OrthoDB" id="9801656at2"/>
<dbReference type="PANTHER" id="PTHR43792">
    <property type="entry name" value="GNAT FAMILY, PUTATIVE (AFU_ORTHOLOGUE AFUA_3G00765)-RELATED-RELATED"/>
    <property type="match status" value="1"/>
</dbReference>
<sequence>MGNDIAFETGRLRLRQWRDQDYAPFAALNADAQVMRYFPAPLTRAESDAMAARCRSLIALHGWGAWVVERSADDTFLGFVGLHEPAATLPFAPCVEIAWRLARHAWGQGYATEAARGALAYGFGRLGLEEIVAFTTLANARSRAVMERLGMREDAVGFDHPALPPQHPLRPHCLYRLQRAAWQAAGA</sequence>
<evidence type="ECO:0000313" key="2">
    <source>
        <dbReference type="EMBL" id="AMR78800.1"/>
    </source>
</evidence>
<dbReference type="GO" id="GO:0016747">
    <property type="term" value="F:acyltransferase activity, transferring groups other than amino-acyl groups"/>
    <property type="evidence" value="ECO:0007669"/>
    <property type="project" value="InterPro"/>
</dbReference>
<dbReference type="SUPFAM" id="SSF55729">
    <property type="entry name" value="Acyl-CoA N-acyltransferases (Nat)"/>
    <property type="match status" value="1"/>
</dbReference>
<dbReference type="KEGG" id="cnan:A2G96_14180"/>
<dbReference type="RefSeq" id="WP_062800218.1">
    <property type="nucleotide sequence ID" value="NZ_CP014844.1"/>
</dbReference>
<dbReference type="Gene3D" id="3.40.630.30">
    <property type="match status" value="1"/>
</dbReference>
<dbReference type="PROSITE" id="PS51186">
    <property type="entry name" value="GNAT"/>
    <property type="match status" value="1"/>
</dbReference>
<gene>
    <name evidence="2" type="ORF">A2G96_14180</name>
</gene>
<dbReference type="InterPro" id="IPR051531">
    <property type="entry name" value="N-acetyltransferase"/>
</dbReference>
<evidence type="ECO:0000313" key="3">
    <source>
        <dbReference type="Proteomes" id="UP000075238"/>
    </source>
</evidence>
<keyword evidence="2" id="KW-0808">Transferase</keyword>
<dbReference type="Proteomes" id="UP000075238">
    <property type="component" value="Chromosome 1"/>
</dbReference>
<dbReference type="Pfam" id="PF13302">
    <property type="entry name" value="Acetyltransf_3"/>
    <property type="match status" value="1"/>
</dbReference>
<organism evidence="2 3">
    <name type="scientific">Cupriavidus nantongensis</name>
    <dbReference type="NCBI Taxonomy" id="1796606"/>
    <lineage>
        <taxon>Bacteria</taxon>
        <taxon>Pseudomonadati</taxon>
        <taxon>Pseudomonadota</taxon>
        <taxon>Betaproteobacteria</taxon>
        <taxon>Burkholderiales</taxon>
        <taxon>Burkholderiaceae</taxon>
        <taxon>Cupriavidus</taxon>
    </lineage>
</organism>